<dbReference type="InterPro" id="IPR008554">
    <property type="entry name" value="Glutaredoxin-like"/>
</dbReference>
<gene>
    <name evidence="1" type="ORF">PES01_25210</name>
</gene>
<sequence>MANYVLYHTDGCHLCEQAEQVLLSVLGNKNELELTDIMTDEQLIARFQLSIPVFESKTGQHLYWPFDAQRVHDFLAQE</sequence>
<dbReference type="EMBL" id="BJUM01000024">
    <property type="protein sequence ID" value="GEK55676.1"/>
    <property type="molecule type" value="Genomic_DNA"/>
</dbReference>
<dbReference type="Gene3D" id="3.40.30.10">
    <property type="entry name" value="Glutaredoxin"/>
    <property type="match status" value="1"/>
</dbReference>
<name>A0A510XX96_9GAMM</name>
<dbReference type="RefSeq" id="WP_089347760.1">
    <property type="nucleotide sequence ID" value="NZ_BJUM01000024.1"/>
</dbReference>
<accession>A0A510XX96</accession>
<reference evidence="1 2" key="1">
    <citation type="submission" date="2019-07" db="EMBL/GenBank/DDBJ databases">
        <title>Whole genome shotgun sequence of Pseudoalteromonas espejiana NBRC 102222.</title>
        <authorList>
            <person name="Hosoyama A."/>
            <person name="Uohara A."/>
            <person name="Ohji S."/>
            <person name="Ichikawa N."/>
        </authorList>
    </citation>
    <scope>NUCLEOTIDE SEQUENCE [LARGE SCALE GENOMIC DNA]</scope>
    <source>
        <strain evidence="1 2">NBRC 102222</strain>
    </source>
</reference>
<dbReference type="Pfam" id="PF05768">
    <property type="entry name" value="Glrx-like"/>
    <property type="match status" value="1"/>
</dbReference>
<protein>
    <submittedName>
        <fullName evidence="1">Thioredoxin family protein</fullName>
    </submittedName>
</protein>
<proteinExistence type="predicted"/>
<organism evidence="1 2">
    <name type="scientific">Pseudoalteromonas espejiana</name>
    <dbReference type="NCBI Taxonomy" id="28107"/>
    <lineage>
        <taxon>Bacteria</taxon>
        <taxon>Pseudomonadati</taxon>
        <taxon>Pseudomonadota</taxon>
        <taxon>Gammaproteobacteria</taxon>
        <taxon>Alteromonadales</taxon>
        <taxon>Pseudoalteromonadaceae</taxon>
        <taxon>Pseudoalteromonas</taxon>
    </lineage>
</organism>
<dbReference type="AlphaFoldDB" id="A0A510XX96"/>
<evidence type="ECO:0000313" key="1">
    <source>
        <dbReference type="EMBL" id="GEK55676.1"/>
    </source>
</evidence>
<dbReference type="OrthoDB" id="8537427at2"/>
<dbReference type="InterPro" id="IPR036249">
    <property type="entry name" value="Thioredoxin-like_sf"/>
</dbReference>
<comment type="caution">
    <text evidence="1">The sequence shown here is derived from an EMBL/GenBank/DDBJ whole genome shotgun (WGS) entry which is preliminary data.</text>
</comment>
<keyword evidence="2" id="KW-1185">Reference proteome</keyword>
<dbReference type="SUPFAM" id="SSF52833">
    <property type="entry name" value="Thioredoxin-like"/>
    <property type="match status" value="1"/>
</dbReference>
<dbReference type="Proteomes" id="UP000321419">
    <property type="component" value="Unassembled WGS sequence"/>
</dbReference>
<evidence type="ECO:0000313" key="2">
    <source>
        <dbReference type="Proteomes" id="UP000321419"/>
    </source>
</evidence>